<reference evidence="3" key="1">
    <citation type="submission" date="2019-08" db="EMBL/GenBank/DDBJ databases">
        <title>The improved chromosome-level genome for the pearl oyster Pinctada fucata martensii using PacBio sequencing and Hi-C.</title>
        <authorList>
            <person name="Zheng Z."/>
        </authorList>
    </citation>
    <scope>NUCLEOTIDE SEQUENCE</scope>
    <source>
        <strain evidence="3">ZZ-2019</strain>
        <tissue evidence="3">Adductor muscle</tissue>
    </source>
</reference>
<dbReference type="Gene3D" id="3.30.1140.40">
    <property type="entry name" value="Tctex-1"/>
    <property type="match status" value="1"/>
</dbReference>
<evidence type="ECO:0000313" key="3">
    <source>
        <dbReference type="EMBL" id="KAK3097039.1"/>
    </source>
</evidence>
<dbReference type="PANTHER" id="PTHR21255">
    <property type="entry name" value="T-COMPLEX-ASSOCIATED-TESTIS-EXPRESSED 1/ DYNEIN LIGHT CHAIN"/>
    <property type="match status" value="1"/>
</dbReference>
<dbReference type="PANTHER" id="PTHR21255:SF65">
    <property type="entry name" value="TCTEX1 DOMAIN-CONTAINING PROTEIN 2"/>
    <property type="match status" value="1"/>
</dbReference>
<dbReference type="GO" id="GO:0007018">
    <property type="term" value="P:microtubule-based movement"/>
    <property type="evidence" value="ECO:0007669"/>
    <property type="project" value="TreeGrafter"/>
</dbReference>
<feature type="non-terminal residue" evidence="3">
    <location>
        <position position="1"/>
    </location>
</feature>
<dbReference type="Proteomes" id="UP001186944">
    <property type="component" value="Unassembled WGS sequence"/>
</dbReference>
<dbReference type="GO" id="GO:0005868">
    <property type="term" value="C:cytoplasmic dynein complex"/>
    <property type="evidence" value="ECO:0007669"/>
    <property type="project" value="TreeGrafter"/>
</dbReference>
<comment type="caution">
    <text evidence="3">The sequence shown here is derived from an EMBL/GenBank/DDBJ whole genome shotgun (WGS) entry which is preliminary data.</text>
</comment>
<protein>
    <recommendedName>
        <fullName evidence="5">Tctex1 domain-containing protein 2</fullName>
    </recommendedName>
</protein>
<dbReference type="InterPro" id="IPR005334">
    <property type="entry name" value="Tctex-1-like"/>
</dbReference>
<dbReference type="EMBL" id="VSWD01000007">
    <property type="protein sequence ID" value="KAK3097039.1"/>
    <property type="molecule type" value="Genomic_DNA"/>
</dbReference>
<gene>
    <name evidence="3" type="ORF">FSP39_005793</name>
</gene>
<feature type="region of interest" description="Disordered" evidence="2">
    <location>
        <begin position="17"/>
        <end position="45"/>
    </location>
</feature>
<evidence type="ECO:0000256" key="1">
    <source>
        <dbReference type="ARBA" id="ARBA00005361"/>
    </source>
</evidence>
<evidence type="ECO:0008006" key="5">
    <source>
        <dbReference type="Google" id="ProtNLM"/>
    </source>
</evidence>
<proteinExistence type="inferred from homology"/>
<evidence type="ECO:0000256" key="2">
    <source>
        <dbReference type="SAM" id="MobiDB-lite"/>
    </source>
</evidence>
<sequence length="207" mass="23711">QDGNTDEATEIFQQWPKRRMSIISKSSTQDEPKAPSKESLNRRRSTFKGVASSIASMLSMKKLYTKRRSSVVASDIQRPKVRMENTYKTKPDDGKEFKSTAVDNFVYELLEKVLNNEKYNSANCSRLACDLSVLIKNRIKDLNFPRYKIICQVIIGQMGEQGMETASRCLWDTATDRCSTVSYKNNSLWAVATVHAVYYCHMLYGQF</sequence>
<dbReference type="AlphaFoldDB" id="A0AA88YHK1"/>
<name>A0AA88YHK1_PINIB</name>
<accession>A0AA88YHK1</accession>
<dbReference type="GO" id="GO:0005737">
    <property type="term" value="C:cytoplasm"/>
    <property type="evidence" value="ECO:0007669"/>
    <property type="project" value="TreeGrafter"/>
</dbReference>
<evidence type="ECO:0000313" key="4">
    <source>
        <dbReference type="Proteomes" id="UP001186944"/>
    </source>
</evidence>
<organism evidence="3 4">
    <name type="scientific">Pinctada imbricata</name>
    <name type="common">Atlantic pearl-oyster</name>
    <name type="synonym">Pinctada martensii</name>
    <dbReference type="NCBI Taxonomy" id="66713"/>
    <lineage>
        <taxon>Eukaryota</taxon>
        <taxon>Metazoa</taxon>
        <taxon>Spiralia</taxon>
        <taxon>Lophotrochozoa</taxon>
        <taxon>Mollusca</taxon>
        <taxon>Bivalvia</taxon>
        <taxon>Autobranchia</taxon>
        <taxon>Pteriomorphia</taxon>
        <taxon>Pterioida</taxon>
        <taxon>Pterioidea</taxon>
        <taxon>Pteriidae</taxon>
        <taxon>Pinctada</taxon>
    </lineage>
</organism>
<dbReference type="GO" id="GO:0045505">
    <property type="term" value="F:dynein intermediate chain binding"/>
    <property type="evidence" value="ECO:0007669"/>
    <property type="project" value="TreeGrafter"/>
</dbReference>
<dbReference type="Pfam" id="PF03645">
    <property type="entry name" value="Tctex-1"/>
    <property type="match status" value="1"/>
</dbReference>
<dbReference type="InterPro" id="IPR038586">
    <property type="entry name" value="Tctex-1-like_sf"/>
</dbReference>
<keyword evidence="4" id="KW-1185">Reference proteome</keyword>
<feature type="compositionally biased region" description="Basic and acidic residues" evidence="2">
    <location>
        <begin position="28"/>
        <end position="41"/>
    </location>
</feature>
<comment type="similarity">
    <text evidence="1">Belongs to the dynein light chain Tctex-type family.</text>
</comment>